<evidence type="ECO:0000256" key="4">
    <source>
        <dbReference type="ARBA" id="ARBA00022723"/>
    </source>
</evidence>
<comment type="cofactor">
    <cofactor evidence="1">
        <name>Zn(2+)</name>
        <dbReference type="ChEBI" id="CHEBI:29105"/>
    </cofactor>
</comment>
<name>A0ABV0TTR4_9TELE</name>
<sequence>MHIIARRAAIGFGSPLLLTSVCTSRYTGCRGILTMAERSPQSDVFNKPKIELHVHLDGAIRVQTIIEVAKRRGIYLEKTAEELKEMIIIHEPATLTEFLEKFKMYMHVIATTSKCGSGVLYGWMDCNPPFHVRNFLLIARHNKHM</sequence>
<evidence type="ECO:0000256" key="5">
    <source>
        <dbReference type="ARBA" id="ARBA00022801"/>
    </source>
</evidence>
<proteinExistence type="inferred from homology"/>
<keyword evidence="9" id="KW-1185">Reference proteome</keyword>
<dbReference type="SUPFAM" id="SSF51556">
    <property type="entry name" value="Metallo-dependent hydrolases"/>
    <property type="match status" value="1"/>
</dbReference>
<protein>
    <recommendedName>
        <fullName evidence="3">adenosine deaminase</fullName>
        <ecNumber evidence="3">3.5.4.4</ecNumber>
    </recommendedName>
</protein>
<evidence type="ECO:0000256" key="3">
    <source>
        <dbReference type="ARBA" id="ARBA00012784"/>
    </source>
</evidence>
<organism evidence="8 9">
    <name type="scientific">Ilyodon furcidens</name>
    <name type="common">goldbreast splitfin</name>
    <dbReference type="NCBI Taxonomy" id="33524"/>
    <lineage>
        <taxon>Eukaryota</taxon>
        <taxon>Metazoa</taxon>
        <taxon>Chordata</taxon>
        <taxon>Craniata</taxon>
        <taxon>Vertebrata</taxon>
        <taxon>Euteleostomi</taxon>
        <taxon>Actinopterygii</taxon>
        <taxon>Neopterygii</taxon>
        <taxon>Teleostei</taxon>
        <taxon>Neoteleostei</taxon>
        <taxon>Acanthomorphata</taxon>
        <taxon>Ovalentaria</taxon>
        <taxon>Atherinomorphae</taxon>
        <taxon>Cyprinodontiformes</taxon>
        <taxon>Goodeidae</taxon>
        <taxon>Ilyodon</taxon>
    </lineage>
</organism>
<keyword evidence="5" id="KW-0378">Hydrolase</keyword>
<dbReference type="EMBL" id="JAHRIQ010046726">
    <property type="protein sequence ID" value="MEQ2235841.1"/>
    <property type="molecule type" value="Genomic_DNA"/>
</dbReference>
<dbReference type="InterPro" id="IPR001365">
    <property type="entry name" value="A_deaminase_dom"/>
</dbReference>
<reference evidence="8 9" key="1">
    <citation type="submission" date="2021-06" db="EMBL/GenBank/DDBJ databases">
        <authorList>
            <person name="Palmer J.M."/>
        </authorList>
    </citation>
    <scope>NUCLEOTIDE SEQUENCE [LARGE SCALE GENOMIC DNA]</scope>
    <source>
        <strain evidence="9">if_2019</strain>
        <tissue evidence="8">Muscle</tissue>
    </source>
</reference>
<dbReference type="Proteomes" id="UP001482620">
    <property type="component" value="Unassembled WGS sequence"/>
</dbReference>
<dbReference type="Pfam" id="PF00962">
    <property type="entry name" value="A_deaminase"/>
    <property type="match status" value="1"/>
</dbReference>
<dbReference type="InterPro" id="IPR032466">
    <property type="entry name" value="Metal_Hydrolase"/>
</dbReference>
<evidence type="ECO:0000313" key="8">
    <source>
        <dbReference type="EMBL" id="MEQ2235841.1"/>
    </source>
</evidence>
<comment type="similarity">
    <text evidence="2">Belongs to the metallo-dependent hydrolases superfamily. Adenosine and AMP deaminases family.</text>
</comment>
<accession>A0ABV0TTR4</accession>
<keyword evidence="6" id="KW-0862">Zinc</keyword>
<dbReference type="EC" id="3.5.4.4" evidence="3"/>
<evidence type="ECO:0000313" key="9">
    <source>
        <dbReference type="Proteomes" id="UP001482620"/>
    </source>
</evidence>
<gene>
    <name evidence="8" type="ORF">ILYODFUR_006311</name>
</gene>
<evidence type="ECO:0000256" key="6">
    <source>
        <dbReference type="ARBA" id="ARBA00022833"/>
    </source>
</evidence>
<evidence type="ECO:0000256" key="2">
    <source>
        <dbReference type="ARBA" id="ARBA00006676"/>
    </source>
</evidence>
<feature type="domain" description="Adenosine deaminase" evidence="7">
    <location>
        <begin position="48"/>
        <end position="115"/>
    </location>
</feature>
<keyword evidence="4" id="KW-0479">Metal-binding</keyword>
<dbReference type="InterPro" id="IPR006330">
    <property type="entry name" value="Ado/ade_deaminase"/>
</dbReference>
<comment type="caution">
    <text evidence="8">The sequence shown here is derived from an EMBL/GenBank/DDBJ whole genome shotgun (WGS) entry which is preliminary data.</text>
</comment>
<dbReference type="Gene3D" id="3.20.20.140">
    <property type="entry name" value="Metal-dependent hydrolases"/>
    <property type="match status" value="1"/>
</dbReference>
<dbReference type="PANTHER" id="PTHR11409">
    <property type="entry name" value="ADENOSINE DEAMINASE"/>
    <property type="match status" value="1"/>
</dbReference>
<evidence type="ECO:0000259" key="7">
    <source>
        <dbReference type="Pfam" id="PF00962"/>
    </source>
</evidence>
<dbReference type="PANTHER" id="PTHR11409:SF43">
    <property type="entry name" value="ADENOSINE DEAMINASE"/>
    <property type="match status" value="1"/>
</dbReference>
<evidence type="ECO:0000256" key="1">
    <source>
        <dbReference type="ARBA" id="ARBA00001947"/>
    </source>
</evidence>